<dbReference type="PANTHER" id="PTHR33332">
    <property type="entry name" value="REVERSE TRANSCRIPTASE DOMAIN-CONTAINING PROTEIN"/>
    <property type="match status" value="1"/>
</dbReference>
<organism evidence="2 3">
    <name type="scientific">Grus japonensis</name>
    <name type="common">Japanese crane</name>
    <name type="synonym">Red-crowned crane</name>
    <dbReference type="NCBI Taxonomy" id="30415"/>
    <lineage>
        <taxon>Eukaryota</taxon>
        <taxon>Metazoa</taxon>
        <taxon>Chordata</taxon>
        <taxon>Craniata</taxon>
        <taxon>Vertebrata</taxon>
        <taxon>Euteleostomi</taxon>
        <taxon>Archelosauria</taxon>
        <taxon>Archosauria</taxon>
        <taxon>Dinosauria</taxon>
        <taxon>Saurischia</taxon>
        <taxon>Theropoda</taxon>
        <taxon>Coelurosauria</taxon>
        <taxon>Aves</taxon>
        <taxon>Neognathae</taxon>
        <taxon>Neoaves</taxon>
        <taxon>Gruiformes</taxon>
        <taxon>Gruidae</taxon>
        <taxon>Grus</taxon>
    </lineage>
</organism>
<sequence>MEKAEVLNYFFASVFTGKSLSHTAQVTEGRDWENAEPPTVGEDQVREYLRNLKVRKSMGPDEMHSWVLRELAHEVARPLSIIFEKSWQSGEVPADWKKGNITPIFKKGKKEDPGNYRPVSVTSVPGKIMEQTLLETMLRHMEKEEVIGDSQHGFTRGKSCLTNWVAFYDGVTASMDKGRATDLIYLDLCKAFDAVPHDMLVSKLERHGFDGWTTRWIRNWLDGRTQKVVINSSMSKWRMVTSGVPQGSVLGPALFNIFVGDMDSGIECTLSKFAANTKLCGVFDMLEGRDAVQRDLDSLERWARVNHMKFNKAKCKVLHVGWHNPKHNYRLGGEWIESSPEEKDLGVLIDEKLNMSQQCVLLQPRKPTVSWAASKEV</sequence>
<proteinExistence type="predicted"/>
<dbReference type="AlphaFoldDB" id="A0ABC9WSM7"/>
<dbReference type="InterPro" id="IPR043502">
    <property type="entry name" value="DNA/RNA_pol_sf"/>
</dbReference>
<keyword evidence="3" id="KW-1185">Reference proteome</keyword>
<accession>A0ABC9WSM7</accession>
<dbReference type="PROSITE" id="PS50878">
    <property type="entry name" value="RT_POL"/>
    <property type="match status" value="1"/>
</dbReference>
<reference evidence="2 3" key="1">
    <citation type="submission" date="2024-06" db="EMBL/GenBank/DDBJ databases">
        <title>The draft genome of Grus japonensis, version 3.</title>
        <authorList>
            <person name="Nabeshima K."/>
            <person name="Suzuki S."/>
            <person name="Onuma M."/>
        </authorList>
    </citation>
    <scope>NUCLEOTIDE SEQUENCE [LARGE SCALE GENOMIC DNA]</scope>
    <source>
        <strain evidence="2 3">451A</strain>
    </source>
</reference>
<protein>
    <submittedName>
        <fullName evidence="2">Mitochondrial enolase superfamily member 1</fullName>
    </submittedName>
</protein>
<evidence type="ECO:0000313" key="3">
    <source>
        <dbReference type="Proteomes" id="UP001623348"/>
    </source>
</evidence>
<gene>
    <name evidence="2" type="ORF">GRJ2_001293400</name>
</gene>
<name>A0ABC9WSM7_GRUJA</name>
<dbReference type="SUPFAM" id="SSF56672">
    <property type="entry name" value="DNA/RNA polymerases"/>
    <property type="match status" value="1"/>
</dbReference>
<dbReference type="InterPro" id="IPR000477">
    <property type="entry name" value="RT_dom"/>
</dbReference>
<dbReference type="Pfam" id="PF00078">
    <property type="entry name" value="RVT_1"/>
    <property type="match status" value="1"/>
</dbReference>
<comment type="caution">
    <text evidence="2">The sequence shown here is derived from an EMBL/GenBank/DDBJ whole genome shotgun (WGS) entry which is preliminary data.</text>
</comment>
<dbReference type="EMBL" id="BAAFJT010000004">
    <property type="protein sequence ID" value="GAB0188281.1"/>
    <property type="molecule type" value="Genomic_DNA"/>
</dbReference>
<dbReference type="CDD" id="cd01650">
    <property type="entry name" value="RT_nLTR_like"/>
    <property type="match status" value="1"/>
</dbReference>
<dbReference type="Proteomes" id="UP001623348">
    <property type="component" value="Unassembled WGS sequence"/>
</dbReference>
<feature type="domain" description="Reverse transcriptase" evidence="1">
    <location>
        <begin position="85"/>
        <end position="349"/>
    </location>
</feature>
<evidence type="ECO:0000259" key="1">
    <source>
        <dbReference type="PROSITE" id="PS50878"/>
    </source>
</evidence>
<evidence type="ECO:0000313" key="2">
    <source>
        <dbReference type="EMBL" id="GAB0188281.1"/>
    </source>
</evidence>
<dbReference type="PRINTS" id="PR01345">
    <property type="entry name" value="CERVTRCPTASE"/>
</dbReference>